<organism evidence="1">
    <name type="scientific">termite gut metagenome</name>
    <dbReference type="NCBI Taxonomy" id="433724"/>
    <lineage>
        <taxon>unclassified sequences</taxon>
        <taxon>metagenomes</taxon>
        <taxon>organismal metagenomes</taxon>
    </lineage>
</organism>
<evidence type="ECO:0000313" key="1">
    <source>
        <dbReference type="EMBL" id="KAA6348497.1"/>
    </source>
</evidence>
<accession>A0A5J4SR57</accession>
<reference evidence="1" key="1">
    <citation type="submission" date="2019-03" db="EMBL/GenBank/DDBJ databases">
        <title>Single cell metagenomics reveals metabolic interactions within the superorganism composed of flagellate Streblomastix strix and complex community of Bacteroidetes bacteria on its surface.</title>
        <authorList>
            <person name="Treitli S.C."/>
            <person name="Kolisko M."/>
            <person name="Husnik F."/>
            <person name="Keeling P."/>
            <person name="Hampl V."/>
        </authorList>
    </citation>
    <scope>NUCLEOTIDE SEQUENCE</scope>
    <source>
        <strain evidence="1">STM</strain>
    </source>
</reference>
<dbReference type="AlphaFoldDB" id="A0A5J4SR57"/>
<gene>
    <name evidence="1" type="ORF">EZS27_004097</name>
</gene>
<name>A0A5J4SR57_9ZZZZ</name>
<dbReference type="EMBL" id="SNRY01000067">
    <property type="protein sequence ID" value="KAA6348497.1"/>
    <property type="molecule type" value="Genomic_DNA"/>
</dbReference>
<comment type="caution">
    <text evidence="1">The sequence shown here is derived from an EMBL/GenBank/DDBJ whole genome shotgun (WGS) entry which is preliminary data.</text>
</comment>
<proteinExistence type="predicted"/>
<protein>
    <submittedName>
        <fullName evidence="1">Uncharacterized protein</fullName>
    </submittedName>
</protein>
<sequence length="84" mass="9832">MKPIKFKEQNVTFAENQPEYIPLPAFKNNSDQGEVISCWHLSFMERIRLLFTGRIWLCLLSFNNPLTPSFLTTKKEDVLQTKKA</sequence>